<keyword evidence="8" id="KW-1185">Reference proteome</keyword>
<keyword evidence="1" id="KW-0433">Leucine-rich repeat</keyword>
<evidence type="ECO:0000256" key="3">
    <source>
        <dbReference type="ARBA" id="ARBA00022737"/>
    </source>
</evidence>
<dbReference type="GO" id="GO:0005886">
    <property type="term" value="C:plasma membrane"/>
    <property type="evidence" value="ECO:0007669"/>
    <property type="project" value="TreeGrafter"/>
</dbReference>
<evidence type="ECO:0000256" key="1">
    <source>
        <dbReference type="ARBA" id="ARBA00022614"/>
    </source>
</evidence>
<dbReference type="GeneTree" id="ENSGT00940000155311"/>
<dbReference type="PANTHER" id="PTHR24369">
    <property type="entry name" value="ANTIGEN BSP, PUTATIVE-RELATED"/>
    <property type="match status" value="1"/>
</dbReference>
<dbReference type="InterPro" id="IPR000372">
    <property type="entry name" value="LRRNT"/>
</dbReference>
<organism evidence="7 8">
    <name type="scientific">Pygocentrus nattereri</name>
    <name type="common">Red-bellied piranha</name>
    <dbReference type="NCBI Taxonomy" id="42514"/>
    <lineage>
        <taxon>Eukaryota</taxon>
        <taxon>Metazoa</taxon>
        <taxon>Chordata</taxon>
        <taxon>Craniata</taxon>
        <taxon>Vertebrata</taxon>
        <taxon>Euteleostomi</taxon>
        <taxon>Actinopterygii</taxon>
        <taxon>Neopterygii</taxon>
        <taxon>Teleostei</taxon>
        <taxon>Ostariophysi</taxon>
        <taxon>Characiformes</taxon>
        <taxon>Characoidei</taxon>
        <taxon>Pygocentrus</taxon>
    </lineage>
</organism>
<feature type="transmembrane region" description="Helical" evidence="4">
    <location>
        <begin position="308"/>
        <end position="328"/>
    </location>
</feature>
<dbReference type="SMART" id="SM00013">
    <property type="entry name" value="LRRNT"/>
    <property type="match status" value="1"/>
</dbReference>
<dbReference type="Pfam" id="PF13855">
    <property type="entry name" value="LRR_8"/>
    <property type="match status" value="1"/>
</dbReference>
<evidence type="ECO:0000256" key="5">
    <source>
        <dbReference type="SAM" id="SignalP"/>
    </source>
</evidence>
<dbReference type="InterPro" id="IPR003591">
    <property type="entry name" value="Leu-rich_rpt_typical-subtyp"/>
</dbReference>
<evidence type="ECO:0000256" key="2">
    <source>
        <dbReference type="ARBA" id="ARBA00022729"/>
    </source>
</evidence>
<name>A0AAR2JH36_PYGNA</name>
<dbReference type="InterPro" id="IPR001611">
    <property type="entry name" value="Leu-rich_rpt"/>
</dbReference>
<sequence length="348" mass="38785">MLVVSTLLLLVVSPGRGSRPCAHLCQCFEHSDLVDCRSRGLVSVPHGLPHGTWLLDLGGNTLTEISARAFAGLWSLRVLMLADNSIRELKTQAFYSLSYLEKLDMSRNNLSHLPADFSDSLSSLKELRLEHNALELLEPPCLERLESLEKLDLSHNHIATLQPGAFRGLSRLRHLYLQGNQLTAVLDGAFSSLPSLEMLLLGGNNITHIEANALVALRSLALLGLERNQLEQLKFRIFLNLHTAGTHLQLAGNPWHCDCELHRVFRKLLSVRHLHVDDYHNVTCRQPWQLAGASLAWVDSQLCVAETVTVLVITGTVLVTVFGALIVAERNRKKKKHSKHWEQVETGA</sequence>
<accession>A0AAR2JH36</accession>
<reference evidence="7 8" key="1">
    <citation type="submission" date="2020-10" db="EMBL/GenBank/DDBJ databases">
        <title>Pygocentrus nattereri (red-bellied piranha) genome, fPygNat1, primary haplotype.</title>
        <authorList>
            <person name="Myers G."/>
            <person name="Meyer A."/>
            <person name="Karagic N."/>
            <person name="Pippel M."/>
            <person name="Winkler S."/>
            <person name="Tracey A."/>
            <person name="Wood J."/>
            <person name="Formenti G."/>
            <person name="Howe K."/>
            <person name="Fedrigo O."/>
            <person name="Jarvis E.D."/>
        </authorList>
    </citation>
    <scope>NUCLEOTIDE SEQUENCE [LARGE SCALE GENOMIC DNA]</scope>
</reference>
<dbReference type="RefSeq" id="XP_017556017.1">
    <property type="nucleotide sequence ID" value="XM_017700528.2"/>
</dbReference>
<evidence type="ECO:0000259" key="6">
    <source>
        <dbReference type="SMART" id="SM00013"/>
    </source>
</evidence>
<reference evidence="7" key="3">
    <citation type="submission" date="2025-09" db="UniProtKB">
        <authorList>
            <consortium name="Ensembl"/>
        </authorList>
    </citation>
    <scope>IDENTIFICATION</scope>
</reference>
<dbReference type="Proteomes" id="UP001501920">
    <property type="component" value="Chromosome 1"/>
</dbReference>
<evidence type="ECO:0000256" key="4">
    <source>
        <dbReference type="SAM" id="Phobius"/>
    </source>
</evidence>
<dbReference type="GeneID" id="108429052"/>
<keyword evidence="4" id="KW-1133">Transmembrane helix</keyword>
<proteinExistence type="predicted"/>
<reference evidence="7" key="2">
    <citation type="submission" date="2025-08" db="UniProtKB">
        <authorList>
            <consortium name="Ensembl"/>
        </authorList>
    </citation>
    <scope>IDENTIFICATION</scope>
</reference>
<evidence type="ECO:0000313" key="7">
    <source>
        <dbReference type="Ensembl" id="ENSPNAP00000049509.1"/>
    </source>
</evidence>
<protein>
    <recommendedName>
        <fullName evidence="6">LRRNT domain-containing protein</fullName>
    </recommendedName>
</protein>
<dbReference type="AlphaFoldDB" id="A0AAR2JH36"/>
<feature type="domain" description="LRRNT" evidence="6">
    <location>
        <begin position="20"/>
        <end position="54"/>
    </location>
</feature>
<dbReference type="FunFam" id="3.80.10.10:FF:001360">
    <property type="entry name" value="Uncharacterized protein"/>
    <property type="match status" value="1"/>
</dbReference>
<dbReference type="Ensembl" id="ENSPNAT00000080391.1">
    <property type="protein sequence ID" value="ENSPNAP00000049509.1"/>
    <property type="gene ID" value="ENSPNAG00000037563.1"/>
</dbReference>
<keyword evidence="2 5" id="KW-0732">Signal</keyword>
<dbReference type="InterPro" id="IPR032675">
    <property type="entry name" value="LRR_dom_sf"/>
</dbReference>
<dbReference type="PANTHER" id="PTHR24369:SF211">
    <property type="entry name" value="LEUCINE-RICH REPEAT-CONTAINING PROTEIN 15-LIKE"/>
    <property type="match status" value="1"/>
</dbReference>
<dbReference type="PRINTS" id="PR00019">
    <property type="entry name" value="LEURICHRPT"/>
</dbReference>
<keyword evidence="3" id="KW-0677">Repeat</keyword>
<feature type="chain" id="PRO_5043422884" description="LRRNT domain-containing protein" evidence="5">
    <location>
        <begin position="18"/>
        <end position="348"/>
    </location>
</feature>
<dbReference type="SMART" id="SM00369">
    <property type="entry name" value="LRR_TYP"/>
    <property type="match status" value="8"/>
</dbReference>
<dbReference type="InterPro" id="IPR050541">
    <property type="entry name" value="LRR_TM_domain-containing"/>
</dbReference>
<dbReference type="PROSITE" id="PS51450">
    <property type="entry name" value="LRR"/>
    <property type="match status" value="1"/>
</dbReference>
<dbReference type="Pfam" id="PF00560">
    <property type="entry name" value="LRR_1"/>
    <property type="match status" value="1"/>
</dbReference>
<keyword evidence="4" id="KW-0812">Transmembrane</keyword>
<keyword evidence="4" id="KW-0472">Membrane</keyword>
<dbReference type="Gene3D" id="3.80.10.10">
    <property type="entry name" value="Ribonuclease Inhibitor"/>
    <property type="match status" value="2"/>
</dbReference>
<dbReference type="SUPFAM" id="SSF52058">
    <property type="entry name" value="L domain-like"/>
    <property type="match status" value="1"/>
</dbReference>
<evidence type="ECO:0000313" key="8">
    <source>
        <dbReference type="Proteomes" id="UP001501920"/>
    </source>
</evidence>
<feature type="signal peptide" evidence="5">
    <location>
        <begin position="1"/>
        <end position="17"/>
    </location>
</feature>